<dbReference type="InterPro" id="IPR038056">
    <property type="entry name" value="YjbR-like_sf"/>
</dbReference>
<evidence type="ECO:0008006" key="2">
    <source>
        <dbReference type="Google" id="ProtNLM"/>
    </source>
</evidence>
<sequence length="119" mass="13848">MGYPWLDEYCTAKRGAVRDYKVEWDAVRYLLCDKMFAMRGTEKTGRAIITLKLLPEEGEFLRRQYADIIPGYYMNKQHWNSVYLDGAVPEDVLRGMVDKSYELLLASLTKQQRAQVTGE</sequence>
<proteinExistence type="predicted"/>
<dbReference type="EMBL" id="VSSQ01011741">
    <property type="protein sequence ID" value="MPM47599.1"/>
    <property type="molecule type" value="Genomic_DNA"/>
</dbReference>
<accession>A0A645A337</accession>
<dbReference type="PANTHER" id="PTHR35145:SF1">
    <property type="entry name" value="CYTOPLASMIC PROTEIN"/>
    <property type="match status" value="1"/>
</dbReference>
<organism evidence="1">
    <name type="scientific">bioreactor metagenome</name>
    <dbReference type="NCBI Taxonomy" id="1076179"/>
    <lineage>
        <taxon>unclassified sequences</taxon>
        <taxon>metagenomes</taxon>
        <taxon>ecological metagenomes</taxon>
    </lineage>
</organism>
<dbReference type="PANTHER" id="PTHR35145">
    <property type="entry name" value="CYTOPLASMIC PROTEIN-RELATED"/>
    <property type="match status" value="1"/>
</dbReference>
<name>A0A645A337_9ZZZZ</name>
<gene>
    <name evidence="1" type="primary">yjbR_9</name>
    <name evidence="1" type="ORF">SDC9_94310</name>
</gene>
<dbReference type="InterPro" id="IPR058532">
    <property type="entry name" value="YjbR/MT2646/Rv2570-like"/>
</dbReference>
<protein>
    <recommendedName>
        <fullName evidence="2">MmcQ/YjbR family DNA-binding protein</fullName>
    </recommendedName>
</protein>
<dbReference type="AlphaFoldDB" id="A0A645A337"/>
<dbReference type="Pfam" id="PF04237">
    <property type="entry name" value="YjbR"/>
    <property type="match status" value="1"/>
</dbReference>
<dbReference type="Gene3D" id="3.90.1150.30">
    <property type="match status" value="1"/>
</dbReference>
<reference evidence="1" key="1">
    <citation type="submission" date="2019-08" db="EMBL/GenBank/DDBJ databases">
        <authorList>
            <person name="Kucharzyk K."/>
            <person name="Murdoch R.W."/>
            <person name="Higgins S."/>
            <person name="Loffler F."/>
        </authorList>
    </citation>
    <scope>NUCLEOTIDE SEQUENCE</scope>
</reference>
<comment type="caution">
    <text evidence="1">The sequence shown here is derived from an EMBL/GenBank/DDBJ whole genome shotgun (WGS) entry which is preliminary data.</text>
</comment>
<evidence type="ECO:0000313" key="1">
    <source>
        <dbReference type="EMBL" id="MPM47599.1"/>
    </source>
</evidence>
<dbReference type="SUPFAM" id="SSF142906">
    <property type="entry name" value="YjbR-like"/>
    <property type="match status" value="1"/>
</dbReference>
<dbReference type="InterPro" id="IPR007351">
    <property type="entry name" value="YjbR"/>
</dbReference>